<dbReference type="EC" id="2.7.6.3" evidence="3"/>
<dbReference type="Pfam" id="PF01288">
    <property type="entry name" value="HPPK"/>
    <property type="match status" value="1"/>
</dbReference>
<dbReference type="InterPro" id="IPR001796">
    <property type="entry name" value="DHFR_dom"/>
</dbReference>
<dbReference type="PRINTS" id="PR00070">
    <property type="entry name" value="DHFR"/>
</dbReference>
<dbReference type="Proteomes" id="UP000182412">
    <property type="component" value="Unassembled WGS sequence"/>
</dbReference>
<evidence type="ECO:0000256" key="6">
    <source>
        <dbReference type="ARBA" id="ARBA00022777"/>
    </source>
</evidence>
<dbReference type="GO" id="GO:0005524">
    <property type="term" value="F:ATP binding"/>
    <property type="evidence" value="ECO:0007669"/>
    <property type="project" value="UniProtKB-KW"/>
</dbReference>
<dbReference type="SUPFAM" id="SSF53597">
    <property type="entry name" value="Dihydrofolate reductase-like"/>
    <property type="match status" value="1"/>
</dbReference>
<dbReference type="PANTHER" id="PTHR43071">
    <property type="entry name" value="2-AMINO-4-HYDROXY-6-HYDROXYMETHYLDIHYDROPTERIDINE PYROPHOSPHOKINASE"/>
    <property type="match status" value="1"/>
</dbReference>
<dbReference type="EMBL" id="FNJQ01000036">
    <property type="protein sequence ID" value="SDP68050.1"/>
    <property type="molecule type" value="Genomic_DNA"/>
</dbReference>
<evidence type="ECO:0000256" key="2">
    <source>
        <dbReference type="ARBA" id="ARBA00005051"/>
    </source>
</evidence>
<keyword evidence="4" id="KW-0808">Transferase</keyword>
<dbReference type="RefSeq" id="WP_081342576.1">
    <property type="nucleotide sequence ID" value="NZ_FNJQ01000036.1"/>
</dbReference>
<evidence type="ECO:0000313" key="11">
    <source>
        <dbReference type="Proteomes" id="UP000182412"/>
    </source>
</evidence>
<comment type="catalytic activity">
    <reaction evidence="1">
        <text>6-hydroxymethyl-7,8-dihydropterin + ATP = (7,8-dihydropterin-6-yl)methyl diphosphate + AMP + H(+)</text>
        <dbReference type="Rhea" id="RHEA:11412"/>
        <dbReference type="ChEBI" id="CHEBI:15378"/>
        <dbReference type="ChEBI" id="CHEBI:30616"/>
        <dbReference type="ChEBI" id="CHEBI:44841"/>
        <dbReference type="ChEBI" id="CHEBI:72950"/>
        <dbReference type="ChEBI" id="CHEBI:456215"/>
        <dbReference type="EC" id="2.7.6.3"/>
    </reaction>
</comment>
<evidence type="ECO:0000256" key="7">
    <source>
        <dbReference type="ARBA" id="ARBA00022840"/>
    </source>
</evidence>
<accession>A0A1H0UPM0</accession>
<evidence type="ECO:0000259" key="9">
    <source>
        <dbReference type="PROSITE" id="PS51330"/>
    </source>
</evidence>
<dbReference type="GO" id="GO:0046656">
    <property type="term" value="P:folic acid biosynthetic process"/>
    <property type="evidence" value="ECO:0007669"/>
    <property type="project" value="UniProtKB-KW"/>
</dbReference>
<reference evidence="10 11" key="1">
    <citation type="submission" date="2016-10" db="EMBL/GenBank/DDBJ databases">
        <authorList>
            <person name="de Groot N.N."/>
        </authorList>
    </citation>
    <scope>NUCLEOTIDE SEQUENCE [LARGE SCALE GENOMIC DNA]</scope>
    <source>
        <strain evidence="10 11">S137</strain>
    </source>
</reference>
<dbReference type="PANTHER" id="PTHR43071:SF1">
    <property type="entry name" value="2-AMINO-4-HYDROXY-6-HYDROXYMETHYLDIHYDROPTERIDINE PYROPHOSPHOKINASE"/>
    <property type="match status" value="1"/>
</dbReference>
<feature type="domain" description="DHFR" evidence="9">
    <location>
        <begin position="167"/>
        <end position="332"/>
    </location>
</feature>
<dbReference type="GO" id="GO:0046654">
    <property type="term" value="P:tetrahydrofolate biosynthetic process"/>
    <property type="evidence" value="ECO:0007669"/>
    <property type="project" value="UniProtKB-UniPathway"/>
</dbReference>
<dbReference type="InterPro" id="IPR024072">
    <property type="entry name" value="DHFR-like_dom_sf"/>
</dbReference>
<evidence type="ECO:0000256" key="1">
    <source>
        <dbReference type="ARBA" id="ARBA00000198"/>
    </source>
</evidence>
<dbReference type="AlphaFoldDB" id="A0A1H0UPM0"/>
<dbReference type="InterPro" id="IPR000550">
    <property type="entry name" value="Hppk"/>
</dbReference>
<dbReference type="NCBIfam" id="TIGR01498">
    <property type="entry name" value="folK"/>
    <property type="match status" value="1"/>
</dbReference>
<evidence type="ECO:0000256" key="5">
    <source>
        <dbReference type="ARBA" id="ARBA00022741"/>
    </source>
</evidence>
<proteinExistence type="predicted"/>
<keyword evidence="5" id="KW-0547">Nucleotide-binding</keyword>
<keyword evidence="6 10" id="KW-0418">Kinase</keyword>
<dbReference type="Gene3D" id="3.40.430.10">
    <property type="entry name" value="Dihydrofolate Reductase, subunit A"/>
    <property type="match status" value="1"/>
</dbReference>
<dbReference type="OrthoDB" id="9808041at2"/>
<dbReference type="SUPFAM" id="SSF55083">
    <property type="entry name" value="6-hydroxymethyl-7,8-dihydropterin pyrophosphokinase, HPPK"/>
    <property type="match status" value="1"/>
</dbReference>
<evidence type="ECO:0000256" key="3">
    <source>
        <dbReference type="ARBA" id="ARBA00013253"/>
    </source>
</evidence>
<keyword evidence="8" id="KW-0289">Folate biosynthesis</keyword>
<dbReference type="Gene3D" id="3.30.70.560">
    <property type="entry name" value="7,8-Dihydro-6-hydroxymethylpterin-pyrophosphokinase HPPK"/>
    <property type="match status" value="1"/>
</dbReference>
<gene>
    <name evidence="10" type="ORF">SAMN05216366_13612</name>
</gene>
<evidence type="ECO:0000256" key="8">
    <source>
        <dbReference type="ARBA" id="ARBA00022909"/>
    </source>
</evidence>
<dbReference type="CDD" id="cd00209">
    <property type="entry name" value="DHFR"/>
    <property type="match status" value="1"/>
</dbReference>
<comment type="pathway">
    <text evidence="2">Cofactor biosynthesis; tetrahydrofolate biosynthesis; 2-amino-4-hydroxy-6-hydroxymethyl-7,8-dihydropteridine diphosphate from 7,8-dihydroneopterin triphosphate: step 4/4.</text>
</comment>
<protein>
    <recommendedName>
        <fullName evidence="3">2-amino-4-hydroxy-6-hydroxymethyldihydropteridine diphosphokinase</fullName>
        <ecNumber evidence="3">2.7.6.3</ecNumber>
    </recommendedName>
</protein>
<keyword evidence="7" id="KW-0067">ATP-binding</keyword>
<dbReference type="GO" id="GO:0004146">
    <property type="term" value="F:dihydrofolate reductase activity"/>
    <property type="evidence" value="ECO:0007669"/>
    <property type="project" value="InterPro"/>
</dbReference>
<dbReference type="PROSITE" id="PS51330">
    <property type="entry name" value="DHFR_2"/>
    <property type="match status" value="1"/>
</dbReference>
<name>A0A1H0UPM0_SELRU</name>
<dbReference type="InterPro" id="IPR035907">
    <property type="entry name" value="Hppk_sf"/>
</dbReference>
<organism evidence="10 11">
    <name type="scientific">Selenomonas ruminantium</name>
    <dbReference type="NCBI Taxonomy" id="971"/>
    <lineage>
        <taxon>Bacteria</taxon>
        <taxon>Bacillati</taxon>
        <taxon>Bacillota</taxon>
        <taxon>Negativicutes</taxon>
        <taxon>Selenomonadales</taxon>
        <taxon>Selenomonadaceae</taxon>
        <taxon>Selenomonas</taxon>
    </lineage>
</organism>
<sequence length="332" mass="37316">MMKIYLSLGANLGSRGETLREALRRIVALPRTKLLGNARFYETAPWGKLDQPAFINTAAAVETALPPLDFLHAVQQIEYDLGRVRHEHWGARTIDIDLLWAEGFTSDTEELRLPHPYLTERAFVLRPLQELAPDLVVKGRTIAAWCQQAEIRQQEIALAAEVSAPYPLSLIACVDAKLGIGRQGKLLVHSKEDMAHFRQETLGQVVIMGRRTLESLPGGRPLSERVNIVLSRSLQRDDVLVCRSLEDLWGVLGKIHLEESDRRFICIGGGEIYRLLLPYAKELLLTEVAGEFAADTFFPSLTEFLKASREERCGLAFVRYVRAGADCFSPRR</sequence>
<dbReference type="UniPathway" id="UPA00077">
    <property type="reaction ID" value="UER00155"/>
</dbReference>
<dbReference type="GO" id="GO:0016301">
    <property type="term" value="F:kinase activity"/>
    <property type="evidence" value="ECO:0007669"/>
    <property type="project" value="UniProtKB-KW"/>
</dbReference>
<dbReference type="PROSITE" id="PS00794">
    <property type="entry name" value="HPPK"/>
    <property type="match status" value="1"/>
</dbReference>
<evidence type="ECO:0000256" key="4">
    <source>
        <dbReference type="ARBA" id="ARBA00022679"/>
    </source>
</evidence>
<dbReference type="CDD" id="cd00483">
    <property type="entry name" value="HPPK"/>
    <property type="match status" value="1"/>
</dbReference>
<evidence type="ECO:0000313" key="10">
    <source>
        <dbReference type="EMBL" id="SDP68050.1"/>
    </source>
</evidence>
<dbReference type="Pfam" id="PF00186">
    <property type="entry name" value="DHFR_1"/>
    <property type="match status" value="1"/>
</dbReference>
<dbReference type="GO" id="GO:0003848">
    <property type="term" value="F:2-amino-4-hydroxy-6-hydroxymethyldihydropteridine diphosphokinase activity"/>
    <property type="evidence" value="ECO:0007669"/>
    <property type="project" value="UniProtKB-EC"/>
</dbReference>